<evidence type="ECO:0008006" key="6">
    <source>
        <dbReference type="Google" id="ProtNLM"/>
    </source>
</evidence>
<feature type="transmembrane region" description="Helical" evidence="2">
    <location>
        <begin position="800"/>
        <end position="819"/>
    </location>
</feature>
<keyword evidence="3" id="KW-0732">Signal</keyword>
<keyword evidence="2" id="KW-0472">Membrane</keyword>
<evidence type="ECO:0000256" key="3">
    <source>
        <dbReference type="SAM" id="SignalP"/>
    </source>
</evidence>
<evidence type="ECO:0000313" key="4">
    <source>
        <dbReference type="EMBL" id="KAF7764396.1"/>
    </source>
</evidence>
<evidence type="ECO:0000256" key="2">
    <source>
        <dbReference type="SAM" id="Phobius"/>
    </source>
</evidence>
<reference evidence="4" key="1">
    <citation type="journal article" date="2012" name="J. Bacteriol.">
        <title>Genome sequences of type strains of seven species of the marine bacterium Pseudoalteromonas.</title>
        <authorList>
            <person name="Xie B.B."/>
            <person name="Shu Y.L."/>
            <person name="Qin Q.L."/>
            <person name="Rong J.C."/>
            <person name="Zhang X.Y."/>
            <person name="Chen X.L."/>
            <person name="Shi M."/>
            <person name="He H.L."/>
            <person name="Zhou B.C."/>
            <person name="Zhang Y.Z."/>
        </authorList>
    </citation>
    <scope>NUCLEOTIDE SEQUENCE</scope>
    <source>
        <strain evidence="4">DSM 8771</strain>
    </source>
</reference>
<name>A0AAD4AEC6_9GAMM</name>
<evidence type="ECO:0000256" key="1">
    <source>
        <dbReference type="ARBA" id="ARBA00004196"/>
    </source>
</evidence>
<keyword evidence="2" id="KW-1133">Transmembrane helix</keyword>
<protein>
    <recommendedName>
        <fullName evidence="6">Cell wall-binding protein</fullName>
    </recommendedName>
</protein>
<evidence type="ECO:0000313" key="5">
    <source>
        <dbReference type="Proteomes" id="UP000016487"/>
    </source>
</evidence>
<dbReference type="EMBL" id="AHBZ03000027">
    <property type="protein sequence ID" value="KAF7764396.1"/>
    <property type="molecule type" value="Genomic_DNA"/>
</dbReference>
<feature type="chain" id="PRO_5042261034" description="Cell wall-binding protein" evidence="3">
    <location>
        <begin position="24"/>
        <end position="823"/>
    </location>
</feature>
<organism evidence="4 5">
    <name type="scientific">Pseudoalteromonas citrea</name>
    <dbReference type="NCBI Taxonomy" id="43655"/>
    <lineage>
        <taxon>Bacteria</taxon>
        <taxon>Pseudomonadati</taxon>
        <taxon>Pseudomonadota</taxon>
        <taxon>Gammaproteobacteria</taxon>
        <taxon>Alteromonadales</taxon>
        <taxon>Pseudoalteromonadaceae</taxon>
        <taxon>Pseudoalteromonas</taxon>
    </lineage>
</organism>
<dbReference type="AlphaFoldDB" id="A0AAD4AEC6"/>
<gene>
    <name evidence="4" type="ORF">PCIT_b0388</name>
</gene>
<dbReference type="InterPro" id="IPR013378">
    <property type="entry name" value="InlB-like_B-rpt"/>
</dbReference>
<accession>A0AAD4AEC6</accession>
<dbReference type="GO" id="GO:0030313">
    <property type="term" value="C:cell envelope"/>
    <property type="evidence" value="ECO:0007669"/>
    <property type="project" value="UniProtKB-SubCell"/>
</dbReference>
<sequence>MFMNTCNKLLIAAALVFAYQASAVEAQPSALCEPTIETAQSAFDVVYKNKKNTFSEAVSRSIYKCQQAKLGQSSFSLDKQVNTLDSAPPELRGFSLSAHNVNLDNGSVTLTFTVQAYDLSGLHSVIVGIGAPNISYPFPAPRNRVKLENWLETAEENVYEASGSITLSPSHIEAGKWSAVMLFLRDTTGRYIPGYRAETLEAKGFNPYLVVENNTVLDKKAPELRSLIFSSNSFDVSSEKQTLTGVVELYDINEVKSATLRLSPPEGLSSSLTKLAEFENIRLSNEENVYQADVKLVLDNTDAPGVWLAGLHVSDDKLNSTGAITSNVVRNAGYNPDIEIINTVDVDLLPPELRAVDVSENDIAVISGEKDIIVSVLAYDPSGINKGDISLISPTGESGLNKKASIEDWQSTAQDGVYSAQARFSFNAEDPAGDWHIKVHSIIDKNDNQFDSSEINQLIEQGINPYILVNVEEQEKRDYILSTRLDNIDLETSSSATVELFIQEGNGHTLPRTMTVLAKGATNVSALYKGIGGTESVNCTGKNLLLTCDLAIPADQTEFSISYTLESTDKATDDSVQFTLITDDAEANLTNNKANITVNVLEPIYYQVEFLDWDGRIVAQQQVKAGESAKPVEVLLERVGYTFTGWDKALTNITSDTSITAQYEVNRYMVKFINWDGTVLSQNMVAHGSSAVPPLSVPVPEGQAFTGWDVNYEHISSNVEITAMIEIKTYNVEFKDWDGTTISTALVEHGTAAEAPGTPVREGYTFLRWDKAYDSIMQEEVITAQYSQNIEVDIPKIDTGSHSGAFGVFSLFFGLMLLFRRKI</sequence>
<dbReference type="Pfam" id="PF09479">
    <property type="entry name" value="Flg_new"/>
    <property type="match status" value="2"/>
</dbReference>
<dbReference type="Proteomes" id="UP000016487">
    <property type="component" value="Unassembled WGS sequence"/>
</dbReference>
<comment type="subcellular location">
    <subcellularLocation>
        <location evidence="1">Cell envelope</location>
    </subcellularLocation>
</comment>
<feature type="signal peptide" evidence="3">
    <location>
        <begin position="1"/>
        <end position="23"/>
    </location>
</feature>
<proteinExistence type="predicted"/>
<comment type="caution">
    <text evidence="4">The sequence shown here is derived from an EMBL/GenBank/DDBJ whole genome shotgun (WGS) entry which is preliminary data.</text>
</comment>
<keyword evidence="2" id="KW-0812">Transmembrane</keyword>
<reference evidence="4" key="2">
    <citation type="submission" date="2015-03" db="EMBL/GenBank/DDBJ databases">
        <title>Genome sequence of Pseudoalteromonas citrea.</title>
        <authorList>
            <person name="Xie B.-B."/>
            <person name="Rong J.-C."/>
            <person name="Qin Q.-L."/>
            <person name="Zhang Y.-Z."/>
        </authorList>
    </citation>
    <scope>NUCLEOTIDE SEQUENCE</scope>
    <source>
        <strain evidence="4">DSM 8771</strain>
    </source>
</reference>
<dbReference type="RefSeq" id="WP_010362154.1">
    <property type="nucleotide sequence ID" value="NZ_AHBZ03000027.1"/>
</dbReference>
<dbReference type="InterPro" id="IPR042229">
    <property type="entry name" value="Listeria/Bacterioides_rpt_sf"/>
</dbReference>
<dbReference type="Gene3D" id="2.60.40.4270">
    <property type="entry name" value="Listeria-Bacteroides repeat domain"/>
    <property type="match status" value="1"/>
</dbReference>